<evidence type="ECO:0000313" key="5">
    <source>
        <dbReference type="EMBL" id="MFC4130263.1"/>
    </source>
</evidence>
<dbReference type="GO" id="GO:0032259">
    <property type="term" value="P:methylation"/>
    <property type="evidence" value="ECO:0007669"/>
    <property type="project" value="UniProtKB-KW"/>
</dbReference>
<keyword evidence="2 5" id="KW-0489">Methyltransferase</keyword>
<comment type="caution">
    <text evidence="5">The sequence shown here is derived from an EMBL/GenBank/DDBJ whole genome shotgun (WGS) entry which is preliminary data.</text>
</comment>
<evidence type="ECO:0000256" key="1">
    <source>
        <dbReference type="ARBA" id="ARBA00007228"/>
    </source>
</evidence>
<dbReference type="Gene3D" id="3.30.1330.30">
    <property type="match status" value="1"/>
</dbReference>
<dbReference type="PANTHER" id="PTHR43191">
    <property type="entry name" value="RRNA METHYLTRANSFERASE 3"/>
    <property type="match status" value="1"/>
</dbReference>
<dbReference type="RefSeq" id="WP_253758211.1">
    <property type="nucleotide sequence ID" value="NZ_JAMZDZ010000001.1"/>
</dbReference>
<dbReference type="SUPFAM" id="SSF75217">
    <property type="entry name" value="alpha/beta knot"/>
    <property type="match status" value="1"/>
</dbReference>
<comment type="similarity">
    <text evidence="1">Belongs to the class IV-like SAM-binding methyltransferase superfamily. RNA methyltransferase TrmH family.</text>
</comment>
<gene>
    <name evidence="5" type="ORF">ACFOZ4_06565</name>
</gene>
<dbReference type="Proteomes" id="UP001595816">
    <property type="component" value="Unassembled WGS sequence"/>
</dbReference>
<dbReference type="PANTHER" id="PTHR43191:SF2">
    <property type="entry name" value="RRNA METHYLTRANSFERASE 3, MITOCHONDRIAL"/>
    <property type="match status" value="1"/>
</dbReference>
<dbReference type="SUPFAM" id="SSF55315">
    <property type="entry name" value="L30e-like"/>
    <property type="match status" value="1"/>
</dbReference>
<organism evidence="5 6">
    <name type="scientific">Hamadaea flava</name>
    <dbReference type="NCBI Taxonomy" id="1742688"/>
    <lineage>
        <taxon>Bacteria</taxon>
        <taxon>Bacillati</taxon>
        <taxon>Actinomycetota</taxon>
        <taxon>Actinomycetes</taxon>
        <taxon>Micromonosporales</taxon>
        <taxon>Micromonosporaceae</taxon>
        <taxon>Hamadaea</taxon>
    </lineage>
</organism>
<dbReference type="Pfam" id="PF00588">
    <property type="entry name" value="SpoU_methylase"/>
    <property type="match status" value="1"/>
</dbReference>
<reference evidence="6" key="1">
    <citation type="journal article" date="2019" name="Int. J. Syst. Evol. Microbiol.">
        <title>The Global Catalogue of Microorganisms (GCM) 10K type strain sequencing project: providing services to taxonomists for standard genome sequencing and annotation.</title>
        <authorList>
            <consortium name="The Broad Institute Genomics Platform"/>
            <consortium name="The Broad Institute Genome Sequencing Center for Infectious Disease"/>
            <person name="Wu L."/>
            <person name="Ma J."/>
        </authorList>
    </citation>
    <scope>NUCLEOTIDE SEQUENCE [LARGE SCALE GENOMIC DNA]</scope>
    <source>
        <strain evidence="6">CGMCC 4.7289</strain>
    </source>
</reference>
<protein>
    <submittedName>
        <fullName evidence="5">TrmH family RNA methyltransferase</fullName>
    </submittedName>
</protein>
<proteinExistence type="inferred from homology"/>
<dbReference type="GO" id="GO:0008168">
    <property type="term" value="F:methyltransferase activity"/>
    <property type="evidence" value="ECO:0007669"/>
    <property type="project" value="UniProtKB-KW"/>
</dbReference>
<feature type="domain" description="RNA 2-O ribose methyltransferase substrate binding" evidence="4">
    <location>
        <begin position="19"/>
        <end position="96"/>
    </location>
</feature>
<evidence type="ECO:0000313" key="6">
    <source>
        <dbReference type="Proteomes" id="UP001595816"/>
    </source>
</evidence>
<dbReference type="InterPro" id="IPR029026">
    <property type="entry name" value="tRNA_m1G_MTases_N"/>
</dbReference>
<accession>A0ABV8LJ24</accession>
<dbReference type="Gene3D" id="3.40.1280.10">
    <property type="match status" value="1"/>
</dbReference>
<dbReference type="InterPro" id="IPR051259">
    <property type="entry name" value="rRNA_Methyltransferase"/>
</dbReference>
<dbReference type="InterPro" id="IPR013123">
    <property type="entry name" value="SpoU_subst-bd"/>
</dbReference>
<keyword evidence="6" id="KW-1185">Reference proteome</keyword>
<evidence type="ECO:0000259" key="4">
    <source>
        <dbReference type="SMART" id="SM00967"/>
    </source>
</evidence>
<dbReference type="InterPro" id="IPR001537">
    <property type="entry name" value="SpoU_MeTrfase"/>
</dbReference>
<dbReference type="InterPro" id="IPR029064">
    <property type="entry name" value="Ribosomal_eL30-like_sf"/>
</dbReference>
<dbReference type="SMART" id="SM00967">
    <property type="entry name" value="SpoU_sub_bind"/>
    <property type="match status" value="1"/>
</dbReference>
<keyword evidence="3" id="KW-0808">Transferase</keyword>
<dbReference type="EMBL" id="JBHSAY010000005">
    <property type="protein sequence ID" value="MFC4130263.1"/>
    <property type="molecule type" value="Genomic_DNA"/>
</dbReference>
<dbReference type="InterPro" id="IPR029028">
    <property type="entry name" value="Alpha/beta_knot_MTases"/>
</dbReference>
<sequence length="245" mass="25726">MPSELEKWYAHRDRPDVVLVDGFHAVKHALRFGADVLVVLATDKPAAMALAHELAPDLAGAFEILAEPVTPAVLAELVSRPHPTGVAALALRPSLDFAALAGRTSPVVLLEDPRHLGNIGAVVRLAAGFGVTGVVTTGVTDPWHPAAIRGSAGLHFATAVGRVDLDSRPAGPVYVLDPDGTDIRDLRFPDDAVLAFGTERHGVSDQLRSVAAQLVAIPMRTGVSSFNLATSVAMALFHWTAARPA</sequence>
<name>A0ABV8LJ24_9ACTN</name>
<evidence type="ECO:0000256" key="2">
    <source>
        <dbReference type="ARBA" id="ARBA00022603"/>
    </source>
</evidence>
<evidence type="ECO:0000256" key="3">
    <source>
        <dbReference type="ARBA" id="ARBA00022679"/>
    </source>
</evidence>